<dbReference type="Gramene" id="rna49571">
    <property type="protein sequence ID" value="RHN43050.1"/>
    <property type="gene ID" value="gene49571"/>
</dbReference>
<dbReference type="GO" id="GO:0004748">
    <property type="term" value="F:ribonucleoside-diphosphate reductase activity, thioredoxin disulfide as acceptor"/>
    <property type="evidence" value="ECO:0007669"/>
    <property type="project" value="UniProtKB-EC"/>
</dbReference>
<dbReference type="EC" id="1.17.4.1" evidence="1"/>
<keyword evidence="1" id="KW-0560">Oxidoreductase</keyword>
<dbReference type="EMBL" id="PSQE01000008">
    <property type="protein sequence ID" value="RHN43050.1"/>
    <property type="molecule type" value="Genomic_DNA"/>
</dbReference>
<protein>
    <submittedName>
        <fullName evidence="1">Putative ribonucleoside-diphosphate reductase</fullName>
        <ecNumber evidence="1">1.17.4.1</ecNumber>
    </submittedName>
</protein>
<evidence type="ECO:0000313" key="1">
    <source>
        <dbReference type="EMBL" id="RHN43050.1"/>
    </source>
</evidence>
<name>A0A396GPT1_MEDTR</name>
<proteinExistence type="predicted"/>
<comment type="caution">
    <text evidence="1">The sequence shown here is derived from an EMBL/GenBank/DDBJ whole genome shotgun (WGS) entry which is preliminary data.</text>
</comment>
<reference evidence="1" key="1">
    <citation type="journal article" date="2018" name="Nat. Plants">
        <title>Whole-genome landscape of Medicago truncatula symbiotic genes.</title>
        <authorList>
            <person name="Pecrix Y."/>
            <person name="Gamas P."/>
            <person name="Carrere S."/>
        </authorList>
    </citation>
    <scope>NUCLEOTIDE SEQUENCE</scope>
    <source>
        <tissue evidence="1">Leaves</tissue>
    </source>
</reference>
<dbReference type="AlphaFoldDB" id="A0A396GPT1"/>
<dbReference type="Proteomes" id="UP000265566">
    <property type="component" value="Chromosome 8"/>
</dbReference>
<organism evidence="1">
    <name type="scientific">Medicago truncatula</name>
    <name type="common">Barrel medic</name>
    <name type="synonym">Medicago tribuloides</name>
    <dbReference type="NCBI Taxonomy" id="3880"/>
    <lineage>
        <taxon>Eukaryota</taxon>
        <taxon>Viridiplantae</taxon>
        <taxon>Streptophyta</taxon>
        <taxon>Embryophyta</taxon>
        <taxon>Tracheophyta</taxon>
        <taxon>Spermatophyta</taxon>
        <taxon>Magnoliopsida</taxon>
        <taxon>eudicotyledons</taxon>
        <taxon>Gunneridae</taxon>
        <taxon>Pentapetalae</taxon>
        <taxon>rosids</taxon>
        <taxon>fabids</taxon>
        <taxon>Fabales</taxon>
        <taxon>Fabaceae</taxon>
        <taxon>Papilionoideae</taxon>
        <taxon>50 kb inversion clade</taxon>
        <taxon>NPAAA clade</taxon>
        <taxon>Hologalegina</taxon>
        <taxon>IRL clade</taxon>
        <taxon>Trifolieae</taxon>
        <taxon>Medicago</taxon>
    </lineage>
</organism>
<sequence>MDDTENEDDGTKMAQMVCSLTNRDECLACGSLNYSLVDLHLLA</sequence>
<gene>
    <name evidence="1" type="ORF">MtrunA17_Chr8g0383611</name>
</gene>
<accession>A0A396GPT1</accession>